<sequence length="253" mass="27701">MLELVPLRGRPDLRAQVFSEVFMALWPAFMQEDPAADLFFARPHLDACLDTAFAVVDPARPEVAVGRAFAVPFAFGIPGRENLPDAGWDGVVRWAHADRALGRAPNALSALEITLLPSHRGRGASRMVLDAMRQRAAELGLGHIFAPVRPTMKHLEPFVPMEEYTGRTGADGLPADPWLRVHVRAGGQIVKVAPTSMVVPGTITDWQRWTGLQFTATGTVVVPNALVPVHVSLEQNHAVYIEPNVWVRHVVPV</sequence>
<dbReference type="EMBL" id="JAETWB010000015">
    <property type="protein sequence ID" value="MBL6080634.1"/>
    <property type="molecule type" value="Genomic_DNA"/>
</dbReference>
<evidence type="ECO:0000313" key="1">
    <source>
        <dbReference type="EMBL" id="MBL6080634.1"/>
    </source>
</evidence>
<dbReference type="SUPFAM" id="SSF55729">
    <property type="entry name" value="Acyl-CoA N-acyltransferases (Nat)"/>
    <property type="match status" value="1"/>
</dbReference>
<dbReference type="Proteomes" id="UP000660885">
    <property type="component" value="Unassembled WGS sequence"/>
</dbReference>
<name>A0ABS1U9M6_9PROT</name>
<dbReference type="InterPro" id="IPR016181">
    <property type="entry name" value="Acyl_CoA_acyltransferase"/>
</dbReference>
<protein>
    <recommendedName>
        <fullName evidence="3">N-acetyltransferase domain-containing protein</fullName>
    </recommendedName>
</protein>
<proteinExistence type="predicted"/>
<comment type="caution">
    <text evidence="1">The sequence shown here is derived from an EMBL/GenBank/DDBJ whole genome shotgun (WGS) entry which is preliminary data.</text>
</comment>
<organism evidence="1 2">
    <name type="scientific">Belnapia arida</name>
    <dbReference type="NCBI Taxonomy" id="2804533"/>
    <lineage>
        <taxon>Bacteria</taxon>
        <taxon>Pseudomonadati</taxon>
        <taxon>Pseudomonadota</taxon>
        <taxon>Alphaproteobacteria</taxon>
        <taxon>Acetobacterales</taxon>
        <taxon>Roseomonadaceae</taxon>
        <taxon>Belnapia</taxon>
    </lineage>
</organism>
<accession>A0ABS1U9M6</accession>
<reference evidence="1 2" key="1">
    <citation type="submission" date="2021-01" db="EMBL/GenBank/DDBJ databases">
        <title>Belnapia mucosa sp. nov. and Belnapia arida sp. nov., isolated from the Tabernas Desert (Almeria, Spain).</title>
        <authorList>
            <person name="Molina-Menor E."/>
            <person name="Vidal-Verdu A."/>
            <person name="Calonge A."/>
            <person name="Satari L."/>
            <person name="Pereto J."/>
            <person name="Porcar M."/>
        </authorList>
    </citation>
    <scope>NUCLEOTIDE SEQUENCE [LARGE SCALE GENOMIC DNA]</scope>
    <source>
        <strain evidence="1 2">T18</strain>
    </source>
</reference>
<keyword evidence="2" id="KW-1185">Reference proteome</keyword>
<evidence type="ECO:0008006" key="3">
    <source>
        <dbReference type="Google" id="ProtNLM"/>
    </source>
</evidence>
<dbReference type="RefSeq" id="WP_202833864.1">
    <property type="nucleotide sequence ID" value="NZ_JAETWB010000015.1"/>
</dbReference>
<evidence type="ECO:0000313" key="2">
    <source>
        <dbReference type="Proteomes" id="UP000660885"/>
    </source>
</evidence>
<gene>
    <name evidence="1" type="ORF">JMJ56_21685</name>
</gene>
<dbReference type="Gene3D" id="3.40.630.30">
    <property type="match status" value="1"/>
</dbReference>